<dbReference type="InterPro" id="IPR004835">
    <property type="entry name" value="Chitin_synth"/>
</dbReference>
<feature type="region of interest" description="Actin-binding" evidence="16">
    <location>
        <begin position="651"/>
        <end position="673"/>
    </location>
</feature>
<dbReference type="GO" id="GO:0030428">
    <property type="term" value="C:cell septum"/>
    <property type="evidence" value="ECO:0007669"/>
    <property type="project" value="TreeGrafter"/>
</dbReference>
<evidence type="ECO:0000256" key="9">
    <source>
        <dbReference type="ARBA" id="ARBA00022989"/>
    </source>
</evidence>
<dbReference type="EC" id="2.4.1.16" evidence="2"/>
<keyword evidence="10 16" id="KW-0518">Myosin</keyword>
<dbReference type="GO" id="GO:0005524">
    <property type="term" value="F:ATP binding"/>
    <property type="evidence" value="ECO:0007669"/>
    <property type="project" value="UniProtKB-UniRule"/>
</dbReference>
<accession>A0A0C9VXX8</accession>
<dbReference type="Gene3D" id="1.20.58.530">
    <property type="match status" value="1"/>
</dbReference>
<feature type="compositionally biased region" description="Polar residues" evidence="17">
    <location>
        <begin position="1811"/>
        <end position="1822"/>
    </location>
</feature>
<dbReference type="InterPro" id="IPR036961">
    <property type="entry name" value="Kinesin_motor_dom_sf"/>
</dbReference>
<feature type="binding site" evidence="16">
    <location>
        <begin position="118"/>
        <end position="125"/>
    </location>
    <ligand>
        <name>ATP</name>
        <dbReference type="ChEBI" id="CHEBI:30616"/>
    </ligand>
</feature>
<evidence type="ECO:0000256" key="3">
    <source>
        <dbReference type="ARBA" id="ARBA00022475"/>
    </source>
</evidence>
<keyword evidence="6 18" id="KW-0812">Transmembrane</keyword>
<dbReference type="Pfam" id="PF03142">
    <property type="entry name" value="Chitin_synth_2"/>
    <property type="match status" value="1"/>
</dbReference>
<evidence type="ECO:0000256" key="11">
    <source>
        <dbReference type="ARBA" id="ARBA00023136"/>
    </source>
</evidence>
<dbReference type="InterPro" id="IPR027417">
    <property type="entry name" value="P-loop_NTPase"/>
</dbReference>
<dbReference type="InterPro" id="IPR036037">
    <property type="entry name" value="MYSc_Myo17"/>
</dbReference>
<comment type="similarity">
    <text evidence="16">Belongs to the TRAFAC class myosin-kinesin ATPase superfamily. Myosin family.</text>
</comment>
<evidence type="ECO:0000256" key="14">
    <source>
        <dbReference type="ARBA" id="ARBA00023203"/>
    </source>
</evidence>
<dbReference type="PROSITE" id="PS51998">
    <property type="entry name" value="DEK_C"/>
    <property type="match status" value="1"/>
</dbReference>
<evidence type="ECO:0000256" key="18">
    <source>
        <dbReference type="SAM" id="Phobius"/>
    </source>
</evidence>
<dbReference type="PANTHER" id="PTHR22914:SF45">
    <property type="entry name" value="CHITIN SYNTHASE"/>
    <property type="match status" value="1"/>
</dbReference>
<keyword evidence="11 18" id="KW-0472">Membrane</keyword>
<comment type="catalytic activity">
    <reaction evidence="15">
        <text>[(1-&gt;4)-N-acetyl-beta-D-glucosaminyl](n) + UDP-N-acetyl-alpha-D-glucosamine = [(1-&gt;4)-N-acetyl-beta-D-glucosaminyl](n+1) + UDP + H(+)</text>
        <dbReference type="Rhea" id="RHEA:16637"/>
        <dbReference type="Rhea" id="RHEA-COMP:9593"/>
        <dbReference type="Rhea" id="RHEA-COMP:9595"/>
        <dbReference type="ChEBI" id="CHEBI:15378"/>
        <dbReference type="ChEBI" id="CHEBI:17029"/>
        <dbReference type="ChEBI" id="CHEBI:57705"/>
        <dbReference type="ChEBI" id="CHEBI:58223"/>
        <dbReference type="EC" id="2.4.1.16"/>
    </reaction>
</comment>
<evidence type="ECO:0000256" key="8">
    <source>
        <dbReference type="ARBA" id="ARBA00022840"/>
    </source>
</evidence>
<feature type="transmembrane region" description="Helical" evidence="18">
    <location>
        <begin position="966"/>
        <end position="985"/>
    </location>
</feature>
<evidence type="ECO:0000313" key="21">
    <source>
        <dbReference type="EMBL" id="KIJ43820.1"/>
    </source>
</evidence>
<evidence type="ECO:0000256" key="13">
    <source>
        <dbReference type="ARBA" id="ARBA00023180"/>
    </source>
</evidence>
<dbReference type="InterPro" id="IPR036400">
    <property type="entry name" value="Cyt_B5-like_heme/steroid_sf"/>
</dbReference>
<dbReference type="Pfam" id="PF00063">
    <property type="entry name" value="Myosin_head"/>
    <property type="match status" value="1"/>
</dbReference>
<dbReference type="SMART" id="SM00242">
    <property type="entry name" value="MYSc"/>
    <property type="match status" value="1"/>
</dbReference>
<evidence type="ECO:0000256" key="17">
    <source>
        <dbReference type="SAM" id="MobiDB-lite"/>
    </source>
</evidence>
<feature type="region of interest" description="Disordered" evidence="17">
    <location>
        <begin position="1795"/>
        <end position="1828"/>
    </location>
</feature>
<feature type="transmembrane region" description="Helical" evidence="18">
    <location>
        <begin position="926"/>
        <end position="945"/>
    </location>
</feature>
<evidence type="ECO:0000256" key="2">
    <source>
        <dbReference type="ARBA" id="ARBA00012543"/>
    </source>
</evidence>
<protein>
    <recommendedName>
        <fullName evidence="2">chitin synthase</fullName>
        <ecNumber evidence="2">2.4.1.16</ecNumber>
    </recommendedName>
</protein>
<dbReference type="SUPFAM" id="SSF53448">
    <property type="entry name" value="Nucleotide-diphospho-sugar transferases"/>
    <property type="match status" value="1"/>
</dbReference>
<evidence type="ECO:0000256" key="16">
    <source>
        <dbReference type="PROSITE-ProRule" id="PRU00782"/>
    </source>
</evidence>
<feature type="transmembrane region" description="Helical" evidence="18">
    <location>
        <begin position="1626"/>
        <end position="1647"/>
    </location>
</feature>
<keyword evidence="14 16" id="KW-0009">Actin-binding</keyword>
<keyword evidence="22" id="KW-1185">Reference proteome</keyword>
<comment type="subcellular location">
    <subcellularLocation>
        <location evidence="1">Cell membrane</location>
        <topology evidence="1">Multi-pass membrane protein</topology>
    </subcellularLocation>
</comment>
<keyword evidence="5 21" id="KW-0808">Transferase</keyword>
<feature type="transmembrane region" description="Helical" evidence="18">
    <location>
        <begin position="1653"/>
        <end position="1674"/>
    </location>
</feature>
<keyword evidence="13" id="KW-0325">Glycoprotein</keyword>
<name>A0A0C9VXX8_SPHS4</name>
<dbReference type="InterPro" id="IPR029044">
    <property type="entry name" value="Nucleotide-diphossugar_trans"/>
</dbReference>
<dbReference type="EMBL" id="KN837120">
    <property type="protein sequence ID" value="KIJ43820.1"/>
    <property type="molecule type" value="Genomic_DNA"/>
</dbReference>
<dbReference type="HOGENOM" id="CLU_000192_0_2_1"/>
<keyword evidence="7 16" id="KW-0547">Nucleotide-binding</keyword>
<evidence type="ECO:0000259" key="20">
    <source>
        <dbReference type="PROSITE" id="PS51998"/>
    </source>
</evidence>
<keyword evidence="12 16" id="KW-0505">Motor protein</keyword>
<dbReference type="PROSITE" id="PS51456">
    <property type="entry name" value="MYOSIN_MOTOR"/>
    <property type="match status" value="1"/>
</dbReference>
<dbReference type="GO" id="GO:0005886">
    <property type="term" value="C:plasma membrane"/>
    <property type="evidence" value="ECO:0007669"/>
    <property type="project" value="UniProtKB-SubCell"/>
</dbReference>
<evidence type="ECO:0000256" key="5">
    <source>
        <dbReference type="ARBA" id="ARBA00022679"/>
    </source>
</evidence>
<evidence type="ECO:0000256" key="6">
    <source>
        <dbReference type="ARBA" id="ARBA00022692"/>
    </source>
</evidence>
<proteinExistence type="inferred from homology"/>
<dbReference type="PRINTS" id="PR00193">
    <property type="entry name" value="MYOSINHEAVY"/>
</dbReference>
<dbReference type="GO" id="GO:0006031">
    <property type="term" value="P:chitin biosynthetic process"/>
    <property type="evidence" value="ECO:0007669"/>
    <property type="project" value="TreeGrafter"/>
</dbReference>
<keyword evidence="8 16" id="KW-0067">ATP-binding</keyword>
<evidence type="ECO:0000256" key="10">
    <source>
        <dbReference type="ARBA" id="ARBA00023123"/>
    </source>
</evidence>
<dbReference type="GO" id="GO:0003779">
    <property type="term" value="F:actin binding"/>
    <property type="evidence" value="ECO:0007669"/>
    <property type="project" value="UniProtKB-KW"/>
</dbReference>
<dbReference type="CDD" id="cd14879">
    <property type="entry name" value="MYSc_Myo17"/>
    <property type="match status" value="1"/>
</dbReference>
<dbReference type="GO" id="GO:0031505">
    <property type="term" value="P:fungal-type cell wall organization"/>
    <property type="evidence" value="ECO:0007669"/>
    <property type="project" value="TreeGrafter"/>
</dbReference>
<dbReference type="OrthoDB" id="370884at2759"/>
<keyword evidence="3" id="KW-1003">Cell membrane</keyword>
<dbReference type="SUPFAM" id="SSF55856">
    <property type="entry name" value="Cytochrome b5-like heme/steroid binding domain"/>
    <property type="match status" value="1"/>
</dbReference>
<dbReference type="Pfam" id="PF08766">
    <property type="entry name" value="DEK_C"/>
    <property type="match status" value="1"/>
</dbReference>
<feature type="transmembrane region" description="Helical" evidence="18">
    <location>
        <begin position="1681"/>
        <end position="1704"/>
    </location>
</feature>
<evidence type="ECO:0000259" key="19">
    <source>
        <dbReference type="PROSITE" id="PS51456"/>
    </source>
</evidence>
<dbReference type="SUPFAM" id="SSF52540">
    <property type="entry name" value="P-loop containing nucleoside triphosphate hydrolases"/>
    <property type="match status" value="1"/>
</dbReference>
<dbReference type="PANTHER" id="PTHR22914">
    <property type="entry name" value="CHITIN SYNTHASE"/>
    <property type="match status" value="1"/>
</dbReference>
<evidence type="ECO:0000313" key="22">
    <source>
        <dbReference type="Proteomes" id="UP000054279"/>
    </source>
</evidence>
<feature type="region of interest" description="Disordered" evidence="17">
    <location>
        <begin position="788"/>
        <end position="811"/>
    </location>
</feature>
<dbReference type="SUPFAM" id="SSF109715">
    <property type="entry name" value="DEK C-terminal domain"/>
    <property type="match status" value="1"/>
</dbReference>
<gene>
    <name evidence="21" type="ORF">M422DRAFT_30688</name>
</gene>
<dbReference type="InterPro" id="IPR001609">
    <property type="entry name" value="Myosin_head_motor_dom-like"/>
</dbReference>
<evidence type="ECO:0000256" key="15">
    <source>
        <dbReference type="ARBA" id="ARBA00048014"/>
    </source>
</evidence>
<feature type="compositionally biased region" description="Acidic residues" evidence="17">
    <location>
        <begin position="624"/>
        <end position="633"/>
    </location>
</feature>
<reference evidence="21 22" key="1">
    <citation type="submission" date="2014-06" db="EMBL/GenBank/DDBJ databases">
        <title>Evolutionary Origins and Diversification of the Mycorrhizal Mutualists.</title>
        <authorList>
            <consortium name="DOE Joint Genome Institute"/>
            <consortium name="Mycorrhizal Genomics Consortium"/>
            <person name="Kohler A."/>
            <person name="Kuo A."/>
            <person name="Nagy L.G."/>
            <person name="Floudas D."/>
            <person name="Copeland A."/>
            <person name="Barry K.W."/>
            <person name="Cichocki N."/>
            <person name="Veneault-Fourrey C."/>
            <person name="LaButti K."/>
            <person name="Lindquist E.A."/>
            <person name="Lipzen A."/>
            <person name="Lundell T."/>
            <person name="Morin E."/>
            <person name="Murat C."/>
            <person name="Riley R."/>
            <person name="Ohm R."/>
            <person name="Sun H."/>
            <person name="Tunlid A."/>
            <person name="Henrissat B."/>
            <person name="Grigoriev I.V."/>
            <person name="Hibbett D.S."/>
            <person name="Martin F."/>
        </authorList>
    </citation>
    <scope>NUCLEOTIDE SEQUENCE [LARGE SCALE GENOMIC DNA]</scope>
    <source>
        <strain evidence="21 22">SS14</strain>
    </source>
</reference>
<feature type="transmembrane region" description="Helical" evidence="18">
    <location>
        <begin position="1231"/>
        <end position="1250"/>
    </location>
</feature>
<evidence type="ECO:0000256" key="12">
    <source>
        <dbReference type="ARBA" id="ARBA00023175"/>
    </source>
</evidence>
<evidence type="ECO:0000256" key="7">
    <source>
        <dbReference type="ARBA" id="ARBA00022741"/>
    </source>
</evidence>
<feature type="region of interest" description="Disordered" evidence="17">
    <location>
        <begin position="603"/>
        <end position="634"/>
    </location>
</feature>
<dbReference type="Gene3D" id="1.10.10.820">
    <property type="match status" value="1"/>
</dbReference>
<dbReference type="GO" id="GO:0004100">
    <property type="term" value="F:chitin synthase activity"/>
    <property type="evidence" value="ECO:0007669"/>
    <property type="project" value="UniProtKB-EC"/>
</dbReference>
<organism evidence="21 22">
    <name type="scientific">Sphaerobolus stellatus (strain SS14)</name>
    <dbReference type="NCBI Taxonomy" id="990650"/>
    <lineage>
        <taxon>Eukaryota</taxon>
        <taxon>Fungi</taxon>
        <taxon>Dikarya</taxon>
        <taxon>Basidiomycota</taxon>
        <taxon>Agaricomycotina</taxon>
        <taxon>Agaricomycetes</taxon>
        <taxon>Phallomycetidae</taxon>
        <taxon>Geastrales</taxon>
        <taxon>Sphaerobolaceae</taxon>
        <taxon>Sphaerobolus</taxon>
    </lineage>
</organism>
<feature type="domain" description="DEK-C" evidence="20">
    <location>
        <begin position="1856"/>
        <end position="1911"/>
    </location>
</feature>
<evidence type="ECO:0000256" key="1">
    <source>
        <dbReference type="ARBA" id="ARBA00004651"/>
    </source>
</evidence>
<dbReference type="Gene3D" id="3.40.850.10">
    <property type="entry name" value="Kinesin motor domain"/>
    <property type="match status" value="1"/>
</dbReference>
<evidence type="ECO:0000256" key="4">
    <source>
        <dbReference type="ARBA" id="ARBA00022676"/>
    </source>
</evidence>
<keyword evidence="9 18" id="KW-1133">Transmembrane helix</keyword>
<feature type="compositionally biased region" description="Low complexity" evidence="17">
    <location>
        <begin position="1795"/>
        <end position="1809"/>
    </location>
</feature>
<dbReference type="InterPro" id="IPR014876">
    <property type="entry name" value="DEK_C"/>
</dbReference>
<dbReference type="GO" id="GO:0003774">
    <property type="term" value="F:cytoskeletal motor activity"/>
    <property type="evidence" value="ECO:0007669"/>
    <property type="project" value="UniProtKB-UniRule"/>
</dbReference>
<dbReference type="GO" id="GO:0016459">
    <property type="term" value="C:myosin complex"/>
    <property type="evidence" value="ECO:0007669"/>
    <property type="project" value="UniProtKB-KW"/>
</dbReference>
<feature type="domain" description="Myosin motor" evidence="19">
    <location>
        <begin position="18"/>
        <end position="772"/>
    </location>
</feature>
<keyword evidence="4" id="KW-0328">Glycosyltransferase</keyword>
<sequence length="1914" mass="214756">MSFRGSMYGGTATHQQLGTTTDLSKLSPISDDIIVSCLRERFLNDTIYTRIGSHALVAVNPHKYVGSNADSVMLKYAAEYRDTSGAKTQDGPHIFQLANNAYYHMRRTGQDQSIILTGETCSGKSENRRLAIKAILELSVSNPGKKGSKLSQQIPSAEFVLETFGNARTLHNPNASRFGKYTELQFTERGRLCGVKTLDYYLERNRIAGALSGERNFHIFYYLVAGASAEERTHLKLAEKTAYRYLGHGGRSNLGRDDDSQRFDQLKQALKSVGLSKRHVAQTCQLLAAIIHLGQLDFTIDRYRNQDAAVVRNLDVLQIVAEFLGVQPSALESVLSYKTTMVKKELCTVFLDAEGASDNRDNLAKTLYSLLFAWLNESINQKLCREDYNTFIGLFDLPGPQNLASSASRSNSLDQFCINYANERLQNWIQRELFENYTEEYNIEGIARFVPKIPYFDNSECIRLITNKPGGLIHIMDDQARRQPKKTDHTMVEAFSKRWGNHSSFKVGTMDRSGFPTFTVNHFNGPVTYSAESFLERNCDAVNPDFVSLLRGSSSEGPQHAAPGTEIGGSINPFVRGLFSAQAIATQAHPKDEDTIVAAQQPVKPMRAPSTRRKKSIKRMPTLGEEDKEDDDLALSGNLQPGVAGEFRAALDTLFETIDETQSWFVFCINPNDAQLPNQLEGRGVKIQIRNLGLPEIAKRSAVVFEANMTPAEFCDRYREQIAAVGIIEGTEVERVEQVRTALGLSEEDIVVGQFKVFLSHVAFHKLEDYLRANDAEETKRNRIREAEAEAGLDPRGTADPYAPYATPGSENHPLTAAGGAYFSDALNASNQQLPLVAHASPFVGRGDFEDFDDRRSFSDYDGRSQLTSARDETTSNFGSESYAPSRNMFQNAEKQVPLDKEALPGEILEGEVTEEFRESSARRRWLFIVWTLTFWCPNFLLSYVGRMKRLDIRQAWREKLAINMIIWFLCACAAFVIAVLGVVICPTSHVFSMSELQDHSFQNNPNNAFTSIRGEVFDLTGIARTHLTSIPIVPTKSIMMYSGLTADNIFPVQVSALCNGVSGSVNPYVVLNSDNVTDPNAQYHDFRVSTNDPRPDWYFEQMVQMRFLYRMGFLGFQPNEVSNMADQGKAVGIYNGLVYDLSSYISHQPAFAAPPGQSLPTLNDADRFFMHPSVVDVFRLNPGRDVTNILDNLKNIDSNVLDDQKTCLRNLFVIGKADHRNDAQCLFSKYILLALSIVLVAVIGFKFIASIHFGAARAPEDHDKFVICQVPCYTEGEESMRNTIDSLAKLKYDDKRKLMFIICDGMIVGSGNDRPTPRIVLDILGADPNLDPEPLSFKSLGEGSKQHNMAKVYSGLYEHAGHVVPYLVVVKVGKPSERQRPGNRGKRDSQLILMSFLNKVHFNSPMNPLELEVYHQIKNVIGVNPSFYEYLFTIDADTTVEPLAVNRLVSAMIHDKKVLGVCGETALSNPKQSIITMMQVYEYFISHHLAKAFESLFGSVTCLPGCFSMYRIRTPDTHKPLFVSNGIIQDYAENRVDTLHVKNLLHLGEDRYLTTLLLKHFPNYKTSFVRDAHAHTVAPNEWKILLSQRRRWINSTIHNLAELVFLERLCGFCCFSMRFVVFIDLLSTVIQPVTVAYIVYLVYLVVVNHTQIPTLSLVMLGAIYGLQALTFIFRRKWDMVGWMVFYILAIPAFSFLLPIYSFWKMDDFSWGATRVVLGESGKKLIVHDEGKFDPKSIPLKSWSDYENELWDKESNHSIGSWVPPQKGGGGGYDSHTASLYGRETYYEPAMSRAYSPAPSQQAPQYPGYNSGRNTPVSTNPFLHQPAPSRPVTNYLDMPIPTSSPDAFAGGYSDNHPSDAEIDRAVQDILRDADLNTITKREIRRRLEDIFGIDLSSRKSSINATIDRVLLSQS</sequence>
<dbReference type="Proteomes" id="UP000054279">
    <property type="component" value="Unassembled WGS sequence"/>
</dbReference>
<dbReference type="FunFam" id="1.10.10.820:FF:000001">
    <property type="entry name" value="Myosin heavy chain"/>
    <property type="match status" value="1"/>
</dbReference>
<dbReference type="Gene3D" id="1.20.120.720">
    <property type="entry name" value="Myosin VI head, motor domain, U50 subdomain"/>
    <property type="match status" value="1"/>
</dbReference>
<dbReference type="CDD" id="cd04190">
    <property type="entry name" value="Chitin_synth_C"/>
    <property type="match status" value="1"/>
</dbReference>
<dbReference type="Gene3D" id="1.10.10.60">
    <property type="entry name" value="Homeodomain-like"/>
    <property type="match status" value="1"/>
</dbReference>